<dbReference type="PANTHER" id="PTHR19302">
    <property type="entry name" value="GAMMA TUBULIN COMPLEX PROTEIN"/>
    <property type="match status" value="1"/>
</dbReference>
<accession>A0A6P8HZT8</accession>
<name>A0A6P8HZT8_ACTTE</name>
<feature type="domain" description="Gamma tubulin complex component protein N-terminal" evidence="8">
    <location>
        <begin position="2"/>
        <end position="341"/>
    </location>
</feature>
<dbReference type="GO" id="GO:0007020">
    <property type="term" value="P:microtubule nucleation"/>
    <property type="evidence" value="ECO:0007669"/>
    <property type="project" value="InterPro"/>
</dbReference>
<dbReference type="KEGG" id="aten:116294625"/>
<dbReference type="GO" id="GO:0051011">
    <property type="term" value="F:microtubule minus-end binding"/>
    <property type="evidence" value="ECO:0007669"/>
    <property type="project" value="TreeGrafter"/>
</dbReference>
<dbReference type="InterPro" id="IPR040457">
    <property type="entry name" value="GCP_C"/>
</dbReference>
<dbReference type="PANTHER" id="PTHR19302:SF27">
    <property type="entry name" value="GAMMA-TUBULIN COMPLEX COMPONENT 4"/>
    <property type="match status" value="1"/>
</dbReference>
<organism evidence="9 10">
    <name type="scientific">Actinia tenebrosa</name>
    <name type="common">Australian red waratah sea anemone</name>
    <dbReference type="NCBI Taxonomy" id="6105"/>
    <lineage>
        <taxon>Eukaryota</taxon>
        <taxon>Metazoa</taxon>
        <taxon>Cnidaria</taxon>
        <taxon>Anthozoa</taxon>
        <taxon>Hexacorallia</taxon>
        <taxon>Actiniaria</taxon>
        <taxon>Actiniidae</taxon>
        <taxon>Actinia</taxon>
    </lineage>
</organism>
<dbReference type="GO" id="GO:0000922">
    <property type="term" value="C:spindle pole"/>
    <property type="evidence" value="ECO:0007669"/>
    <property type="project" value="InterPro"/>
</dbReference>
<gene>
    <name evidence="10" type="primary">LOC116294625</name>
</gene>
<sequence>MLHELLLALSGDTGGIFVQKLEEGLKVAADIPFIHDCEVTLLNRICRLGSYYCCFQEFIKKHSSLVVESCDVYNSCGLYIQAFSTGLDQVLHDYRQVLVELEGKVLKDPCLPLSHVEHSLEKYQVLFPALDNLINQIQTQKAGGCKLLDILYQNSICGIPVVKECMERILFICHGVLYQQLSAWLLHGLLTDRNNEFLITRVTSQNIDSSKNVPEGVTVNDLGIPGVTGKQLSEIMEGEDKQSIPVLWQFKINADMLPSYIPTRVAEKILFVGDSVKMFEEAKQGIGSTATNSIVHEKEEEFLRSLYSLQQRPKFSLTVFESEMDKIRTYVAEHLWKLVVEDAQLLRHLQILKDFFLLGRGELFSALIEKAQQLLKVPPSGNTSHDANAFFQQVLHKFLYDDEESGALFTLNVDMNMYQSKKKSMPDQVVVSGWDCLKLEYNVKWPLHILFQEPILDKYNVMFRHLLNVKRTQQDLQGAWAKHMASKNQTNVSSLTRVWLLRMHMAFLVDNLQYYLQVDVLEAQYTQLIDKINNTRDFESIRLAHDNFITTLMAQSFLLMKPVAHCLEEILSLCQAYCTLLLQITDVISERIETQLYDISKNYERQSNLLFKILSSVRSHQASPHLAQLLLRIDFNKQFSCASSPSSWKAEEPSSSEQVF</sequence>
<dbReference type="InterPro" id="IPR007259">
    <property type="entry name" value="GCP"/>
</dbReference>
<proteinExistence type="inferred from homology"/>
<reference evidence="10" key="1">
    <citation type="submission" date="2025-08" db="UniProtKB">
        <authorList>
            <consortium name="RefSeq"/>
        </authorList>
    </citation>
    <scope>IDENTIFICATION</scope>
    <source>
        <tissue evidence="10">Tentacle</tissue>
    </source>
</reference>
<keyword evidence="5 6" id="KW-0206">Cytoskeleton</keyword>
<evidence type="ECO:0000259" key="8">
    <source>
        <dbReference type="Pfam" id="PF17681"/>
    </source>
</evidence>
<dbReference type="OrthoDB" id="78652at2759"/>
<evidence type="ECO:0000256" key="1">
    <source>
        <dbReference type="ARBA" id="ARBA00004267"/>
    </source>
</evidence>
<keyword evidence="9" id="KW-1185">Reference proteome</keyword>
<dbReference type="Pfam" id="PF17681">
    <property type="entry name" value="GCP_N_terminal"/>
    <property type="match status" value="1"/>
</dbReference>
<dbReference type="GO" id="GO:0031122">
    <property type="term" value="P:cytoplasmic microtubule organization"/>
    <property type="evidence" value="ECO:0007669"/>
    <property type="project" value="TreeGrafter"/>
</dbReference>
<dbReference type="FunCoup" id="A0A6P8HZT8">
    <property type="interactions" value="2096"/>
</dbReference>
<protein>
    <recommendedName>
        <fullName evidence="6">Gamma-tubulin complex component</fullName>
    </recommendedName>
</protein>
<dbReference type="GO" id="GO:0000278">
    <property type="term" value="P:mitotic cell cycle"/>
    <property type="evidence" value="ECO:0007669"/>
    <property type="project" value="TreeGrafter"/>
</dbReference>
<evidence type="ECO:0000313" key="9">
    <source>
        <dbReference type="Proteomes" id="UP000515163"/>
    </source>
</evidence>
<evidence type="ECO:0000313" key="10">
    <source>
        <dbReference type="RefSeq" id="XP_031558122.1"/>
    </source>
</evidence>
<feature type="domain" description="Gamma tubulin complex component C-terminal" evidence="7">
    <location>
        <begin position="345"/>
        <end position="637"/>
    </location>
</feature>
<evidence type="ECO:0000256" key="4">
    <source>
        <dbReference type="ARBA" id="ARBA00022701"/>
    </source>
</evidence>
<dbReference type="GO" id="GO:0051321">
    <property type="term" value="P:meiotic cell cycle"/>
    <property type="evidence" value="ECO:0007669"/>
    <property type="project" value="TreeGrafter"/>
</dbReference>
<dbReference type="Proteomes" id="UP000515163">
    <property type="component" value="Unplaced"/>
</dbReference>
<evidence type="ECO:0000256" key="6">
    <source>
        <dbReference type="RuleBase" id="RU363050"/>
    </source>
</evidence>
<dbReference type="Pfam" id="PF04130">
    <property type="entry name" value="GCP_C_terminal"/>
    <property type="match status" value="1"/>
</dbReference>
<evidence type="ECO:0000259" key="7">
    <source>
        <dbReference type="Pfam" id="PF04130"/>
    </source>
</evidence>
<dbReference type="GeneID" id="116294625"/>
<keyword evidence="4 6" id="KW-0493">Microtubule</keyword>
<dbReference type="GO" id="GO:0051225">
    <property type="term" value="P:spindle assembly"/>
    <property type="evidence" value="ECO:0007669"/>
    <property type="project" value="TreeGrafter"/>
</dbReference>
<dbReference type="RefSeq" id="XP_031558122.1">
    <property type="nucleotide sequence ID" value="XM_031702262.1"/>
</dbReference>
<evidence type="ECO:0000256" key="5">
    <source>
        <dbReference type="ARBA" id="ARBA00023212"/>
    </source>
</evidence>
<dbReference type="Gene3D" id="1.20.120.1900">
    <property type="entry name" value="Gamma-tubulin complex, C-terminal domain"/>
    <property type="match status" value="1"/>
</dbReference>
<dbReference type="GO" id="GO:0005874">
    <property type="term" value="C:microtubule"/>
    <property type="evidence" value="ECO:0007669"/>
    <property type="project" value="UniProtKB-KW"/>
</dbReference>
<comment type="similarity">
    <text evidence="2 6">Belongs to the TUBGCP family.</text>
</comment>
<dbReference type="AlphaFoldDB" id="A0A6P8HZT8"/>
<comment type="subcellular location">
    <subcellularLocation>
        <location evidence="1 6">Cytoplasm</location>
        <location evidence="1 6">Cytoskeleton</location>
        <location evidence="1 6">Microtubule organizing center</location>
    </subcellularLocation>
</comment>
<dbReference type="InterPro" id="IPR041470">
    <property type="entry name" value="GCP_N"/>
</dbReference>
<keyword evidence="3 6" id="KW-0963">Cytoplasm</keyword>
<dbReference type="GO" id="GO:0000930">
    <property type="term" value="C:gamma-tubulin complex"/>
    <property type="evidence" value="ECO:0007669"/>
    <property type="project" value="TreeGrafter"/>
</dbReference>
<dbReference type="InterPro" id="IPR042241">
    <property type="entry name" value="GCP_C_sf"/>
</dbReference>
<evidence type="ECO:0000256" key="2">
    <source>
        <dbReference type="ARBA" id="ARBA00010337"/>
    </source>
</evidence>
<dbReference type="GO" id="GO:0043015">
    <property type="term" value="F:gamma-tubulin binding"/>
    <property type="evidence" value="ECO:0007669"/>
    <property type="project" value="InterPro"/>
</dbReference>
<dbReference type="InParanoid" id="A0A6P8HZT8"/>
<evidence type="ECO:0000256" key="3">
    <source>
        <dbReference type="ARBA" id="ARBA00022490"/>
    </source>
</evidence>